<organism evidence="1 2">
    <name type="scientific">Aeropyrum camini SY1 = JCM 12091</name>
    <dbReference type="NCBI Taxonomy" id="1198449"/>
    <lineage>
        <taxon>Archaea</taxon>
        <taxon>Thermoproteota</taxon>
        <taxon>Thermoprotei</taxon>
        <taxon>Desulfurococcales</taxon>
        <taxon>Desulfurococcaceae</taxon>
        <taxon>Aeropyrum</taxon>
    </lineage>
</organism>
<dbReference type="EMBL" id="AP012489">
    <property type="protein sequence ID" value="BAN90872.1"/>
    <property type="molecule type" value="Genomic_DNA"/>
</dbReference>
<dbReference type="GeneID" id="17110642"/>
<gene>
    <name evidence="1" type="ORF">ACAM_1403</name>
</gene>
<proteinExistence type="predicted"/>
<protein>
    <submittedName>
        <fullName evidence="1">Predicted ring-cleavage extradiol dioxygenase</fullName>
    </submittedName>
</protein>
<keyword evidence="2" id="KW-1185">Reference proteome</keyword>
<accession>U3TBF2</accession>
<reference evidence="1 2" key="1">
    <citation type="journal article" date="2013" name="Appl. Environ. Microbiol.">
        <title>Variation of the Virus-Related Elements within Syntenic Genomes of the Hyperthermophilic Archaeon Aeropyrum.</title>
        <authorList>
            <person name="Daifuku T."/>
            <person name="Yoshida T."/>
            <person name="Kitamura T."/>
            <person name="Kawaichi S."/>
            <person name="Inoue T."/>
            <person name="Nomura K."/>
            <person name="Yoshida Y."/>
            <person name="Kuno S."/>
            <person name="Sako Y."/>
        </authorList>
    </citation>
    <scope>NUCLEOTIDE SEQUENCE [LARGE SCALE GENOMIC DNA]</scope>
    <source>
        <strain evidence="1 2">SY1</strain>
    </source>
</reference>
<evidence type="ECO:0000313" key="2">
    <source>
        <dbReference type="Proteomes" id="UP000016887"/>
    </source>
</evidence>
<dbReference type="GO" id="GO:0051213">
    <property type="term" value="F:dioxygenase activity"/>
    <property type="evidence" value="ECO:0007669"/>
    <property type="project" value="UniProtKB-KW"/>
</dbReference>
<dbReference type="RefSeq" id="WP_022542140.1">
    <property type="nucleotide sequence ID" value="NC_022521.1"/>
</dbReference>
<dbReference type="AlphaFoldDB" id="U3TBF2"/>
<keyword evidence="1" id="KW-0223">Dioxygenase</keyword>
<name>U3TBF2_9CREN</name>
<dbReference type="Proteomes" id="UP000016887">
    <property type="component" value="Chromosome"/>
</dbReference>
<keyword evidence="1" id="KW-0560">Oxidoreductase</keyword>
<evidence type="ECO:0000313" key="1">
    <source>
        <dbReference type="EMBL" id="BAN90872.1"/>
    </source>
</evidence>
<dbReference type="KEGG" id="acj:ACAM_1403"/>
<sequence length="100" mass="11639">MLRAFIAKDSINKTNLTIEDVASPFPLLEPGNQYLVFIKPEPNGIQVYYDFIWGPWAYLIQDGKVYSLNNVKPPDNVILDPTKFFKSPYIHWEPYPYDKA</sequence>